<accession>A0A9D0YTT0</accession>
<feature type="region of interest" description="Disordered" evidence="1">
    <location>
        <begin position="402"/>
        <end position="434"/>
    </location>
</feature>
<evidence type="ECO:0000313" key="2">
    <source>
        <dbReference type="EMBL" id="HIQ60643.1"/>
    </source>
</evidence>
<gene>
    <name evidence="2" type="ORF">IAD31_03485</name>
</gene>
<dbReference type="EMBL" id="DVFO01000033">
    <property type="protein sequence ID" value="HIQ60643.1"/>
    <property type="molecule type" value="Genomic_DNA"/>
</dbReference>
<sequence>MAYTYSDFLKKAQATNTLKDFDPDELRLAEPYPEYGIAAASLKAEANSATTSAQRAIANEAAAQLKASYNGFTGSYQDEIDDILDQLDKYPDFSYDQEAPEYDNKYEEEQDAILDQIGKYPDFSWDQEAPTYTNPYEQLQKELLDKLLNREDFTWSTDTDPVFGQYQKQYLREGERATANALAQAAAASGGQTSSYAATAASQAGNYYASQLSDMIPELYNQAYQRYLSEYEQLANDLGVVNTQQQLDYKEYLDRLGQYNTDKNFAYQQYLDDYNKLLSYLDAVNGQEQMDYQEYKDKLGQFNVDKEFAYQQYLDNYNQLQSYLEGLQKANDSEYQQYVDQLDWEREQQQQAQKSAQTQVDGILQAGVMPSSDLIAKSGYTQEYINAMLQYYRQKAAAAYRSSGSGGSSKSSGSTVTKVNGSKPGPNSNTSNLVSVPQYGEMAVADAERLVQAGLLRRTGFDKNGKPTYIATAKKPDQYIPMTR</sequence>
<reference evidence="2" key="2">
    <citation type="journal article" date="2021" name="PeerJ">
        <title>Extensive microbial diversity within the chicken gut microbiome revealed by metagenomics and culture.</title>
        <authorList>
            <person name="Gilroy R."/>
            <person name="Ravi A."/>
            <person name="Getino M."/>
            <person name="Pursley I."/>
            <person name="Horton D.L."/>
            <person name="Alikhan N.F."/>
            <person name="Baker D."/>
            <person name="Gharbi K."/>
            <person name="Hall N."/>
            <person name="Watson M."/>
            <person name="Adriaenssens E.M."/>
            <person name="Foster-Nyarko E."/>
            <person name="Jarju S."/>
            <person name="Secka A."/>
            <person name="Antonio M."/>
            <person name="Oren A."/>
            <person name="Chaudhuri R.R."/>
            <person name="La Ragione R."/>
            <person name="Hildebrand F."/>
            <person name="Pallen M.J."/>
        </authorList>
    </citation>
    <scope>NUCLEOTIDE SEQUENCE</scope>
    <source>
        <strain evidence="2">ChiGjej2B2-12916</strain>
    </source>
</reference>
<organism evidence="2 3">
    <name type="scientific">Candidatus Enterenecus faecium</name>
    <dbReference type="NCBI Taxonomy" id="2840780"/>
    <lineage>
        <taxon>Bacteria</taxon>
        <taxon>Bacillati</taxon>
        <taxon>Bacillota</taxon>
        <taxon>Clostridia</taxon>
        <taxon>Eubacteriales</taxon>
        <taxon>Candidatus Enterenecus</taxon>
    </lineage>
</organism>
<evidence type="ECO:0000256" key="1">
    <source>
        <dbReference type="SAM" id="MobiDB-lite"/>
    </source>
</evidence>
<evidence type="ECO:0000313" key="3">
    <source>
        <dbReference type="Proteomes" id="UP000886879"/>
    </source>
</evidence>
<comment type="caution">
    <text evidence="2">The sequence shown here is derived from an EMBL/GenBank/DDBJ whole genome shotgun (WGS) entry which is preliminary data.</text>
</comment>
<reference evidence="2" key="1">
    <citation type="submission" date="2020-10" db="EMBL/GenBank/DDBJ databases">
        <authorList>
            <person name="Gilroy R."/>
        </authorList>
    </citation>
    <scope>NUCLEOTIDE SEQUENCE</scope>
    <source>
        <strain evidence="2">ChiGjej2B2-12916</strain>
    </source>
</reference>
<proteinExistence type="predicted"/>
<name>A0A9D0YTT0_9FIRM</name>
<feature type="compositionally biased region" description="Low complexity" evidence="1">
    <location>
        <begin position="402"/>
        <end position="414"/>
    </location>
</feature>
<dbReference type="AlphaFoldDB" id="A0A9D0YTT0"/>
<dbReference type="Proteomes" id="UP000886879">
    <property type="component" value="Unassembled WGS sequence"/>
</dbReference>
<protein>
    <submittedName>
        <fullName evidence="2">Uncharacterized protein</fullName>
    </submittedName>
</protein>
<feature type="compositionally biased region" description="Polar residues" evidence="1">
    <location>
        <begin position="415"/>
        <end position="434"/>
    </location>
</feature>